<sequence length="43" mass="4716">MLDANCHIQTSGIIKQAGKILTLTDLELVKIKDTSGMTYSNSY</sequence>
<evidence type="ECO:0000313" key="1">
    <source>
        <dbReference type="EMBL" id="JAD33441.1"/>
    </source>
</evidence>
<dbReference type="AlphaFoldDB" id="A0A0A8Z3R5"/>
<accession>A0A0A8Z3R5</accession>
<reference evidence="1" key="2">
    <citation type="journal article" date="2015" name="Data Brief">
        <title>Shoot transcriptome of the giant reed, Arundo donax.</title>
        <authorList>
            <person name="Barrero R.A."/>
            <person name="Guerrero F.D."/>
            <person name="Moolhuijzen P."/>
            <person name="Goolsby J.A."/>
            <person name="Tidwell J."/>
            <person name="Bellgard S.E."/>
            <person name="Bellgard M.I."/>
        </authorList>
    </citation>
    <scope>NUCLEOTIDE SEQUENCE</scope>
    <source>
        <tissue evidence="1">Shoot tissue taken approximately 20 cm above the soil surface</tissue>
    </source>
</reference>
<dbReference type="EMBL" id="GBRH01264454">
    <property type="protein sequence ID" value="JAD33441.1"/>
    <property type="molecule type" value="Transcribed_RNA"/>
</dbReference>
<organism evidence="1">
    <name type="scientific">Arundo donax</name>
    <name type="common">Giant reed</name>
    <name type="synonym">Donax arundinaceus</name>
    <dbReference type="NCBI Taxonomy" id="35708"/>
    <lineage>
        <taxon>Eukaryota</taxon>
        <taxon>Viridiplantae</taxon>
        <taxon>Streptophyta</taxon>
        <taxon>Embryophyta</taxon>
        <taxon>Tracheophyta</taxon>
        <taxon>Spermatophyta</taxon>
        <taxon>Magnoliopsida</taxon>
        <taxon>Liliopsida</taxon>
        <taxon>Poales</taxon>
        <taxon>Poaceae</taxon>
        <taxon>PACMAD clade</taxon>
        <taxon>Arundinoideae</taxon>
        <taxon>Arundineae</taxon>
        <taxon>Arundo</taxon>
    </lineage>
</organism>
<name>A0A0A8Z3R5_ARUDO</name>
<protein>
    <submittedName>
        <fullName evidence="1">Uncharacterized protein</fullName>
    </submittedName>
</protein>
<reference evidence="1" key="1">
    <citation type="submission" date="2014-09" db="EMBL/GenBank/DDBJ databases">
        <authorList>
            <person name="Magalhaes I.L.F."/>
            <person name="Oliveira U."/>
            <person name="Santos F.R."/>
            <person name="Vidigal T.H.D.A."/>
            <person name="Brescovit A.D."/>
            <person name="Santos A.J."/>
        </authorList>
    </citation>
    <scope>NUCLEOTIDE SEQUENCE</scope>
    <source>
        <tissue evidence="1">Shoot tissue taken approximately 20 cm above the soil surface</tissue>
    </source>
</reference>
<proteinExistence type="predicted"/>